<evidence type="ECO:0000313" key="5">
    <source>
        <dbReference type="Proteomes" id="UP000235145"/>
    </source>
</evidence>
<dbReference type="InterPro" id="IPR036404">
    <property type="entry name" value="Jacalin-like_lectin_dom_sf"/>
</dbReference>
<evidence type="ECO:0000313" key="4">
    <source>
        <dbReference type="EMBL" id="KAJ0197804.1"/>
    </source>
</evidence>
<feature type="domain" description="Jacalin-type lectin" evidence="3">
    <location>
        <begin position="1"/>
        <end position="114"/>
    </location>
</feature>
<reference evidence="4 5" key="1">
    <citation type="journal article" date="2017" name="Nat. Commun.">
        <title>Genome assembly with in vitro proximity ligation data and whole-genome triplication in lettuce.</title>
        <authorList>
            <person name="Reyes-Chin-Wo S."/>
            <person name="Wang Z."/>
            <person name="Yang X."/>
            <person name="Kozik A."/>
            <person name="Arikit S."/>
            <person name="Song C."/>
            <person name="Xia L."/>
            <person name="Froenicke L."/>
            <person name="Lavelle D.O."/>
            <person name="Truco M.J."/>
            <person name="Xia R."/>
            <person name="Zhu S."/>
            <person name="Xu C."/>
            <person name="Xu H."/>
            <person name="Xu X."/>
            <person name="Cox K."/>
            <person name="Korf I."/>
            <person name="Meyers B.C."/>
            <person name="Michelmore R.W."/>
        </authorList>
    </citation>
    <scope>NUCLEOTIDE SEQUENCE [LARGE SCALE GENOMIC DNA]</scope>
    <source>
        <strain evidence="5">cv. Salinas</strain>
        <tissue evidence="4">Seedlings</tissue>
    </source>
</reference>
<keyword evidence="5" id="KW-1185">Reference proteome</keyword>
<dbReference type="Pfam" id="PF01419">
    <property type="entry name" value="Jacalin"/>
    <property type="match status" value="1"/>
</dbReference>
<dbReference type="InterPro" id="IPR001229">
    <property type="entry name" value="Jacalin-like_lectin_dom"/>
</dbReference>
<dbReference type="AlphaFoldDB" id="A0A9R1V2S5"/>
<accession>A0A9R1V2S5</accession>
<keyword evidence="2" id="KW-0430">Lectin</keyword>
<organism evidence="4 5">
    <name type="scientific">Lactuca sativa</name>
    <name type="common">Garden lettuce</name>
    <dbReference type="NCBI Taxonomy" id="4236"/>
    <lineage>
        <taxon>Eukaryota</taxon>
        <taxon>Viridiplantae</taxon>
        <taxon>Streptophyta</taxon>
        <taxon>Embryophyta</taxon>
        <taxon>Tracheophyta</taxon>
        <taxon>Spermatophyta</taxon>
        <taxon>Magnoliopsida</taxon>
        <taxon>eudicotyledons</taxon>
        <taxon>Gunneridae</taxon>
        <taxon>Pentapetalae</taxon>
        <taxon>asterids</taxon>
        <taxon>campanulids</taxon>
        <taxon>Asterales</taxon>
        <taxon>Asteraceae</taxon>
        <taxon>Cichorioideae</taxon>
        <taxon>Cichorieae</taxon>
        <taxon>Lactucinae</taxon>
        <taxon>Lactuca</taxon>
    </lineage>
</organism>
<comment type="caution">
    <text evidence="4">The sequence shown here is derived from an EMBL/GenBank/DDBJ whole genome shotgun (WGS) entry which is preliminary data.</text>
</comment>
<dbReference type="Gene3D" id="2.100.10.30">
    <property type="entry name" value="Jacalin-like lectin domain"/>
    <property type="match status" value="1"/>
</dbReference>
<dbReference type="GO" id="GO:0030246">
    <property type="term" value="F:carbohydrate binding"/>
    <property type="evidence" value="ECO:0007669"/>
    <property type="project" value="UniProtKB-KW"/>
</dbReference>
<dbReference type="SMART" id="SM00915">
    <property type="entry name" value="Jacalin"/>
    <property type="match status" value="1"/>
</dbReference>
<proteinExistence type="inferred from homology"/>
<evidence type="ECO:0000256" key="2">
    <source>
        <dbReference type="ARBA" id="ARBA00022734"/>
    </source>
</evidence>
<evidence type="ECO:0000259" key="3">
    <source>
        <dbReference type="PROSITE" id="PS51752"/>
    </source>
</evidence>
<name>A0A9R1V2S5_LACSA</name>
<evidence type="ECO:0000256" key="1">
    <source>
        <dbReference type="ARBA" id="ARBA00006568"/>
    </source>
</evidence>
<dbReference type="EMBL" id="NBSK02000007">
    <property type="protein sequence ID" value="KAJ0197804.1"/>
    <property type="molecule type" value="Genomic_DNA"/>
</dbReference>
<comment type="similarity">
    <text evidence="1">Belongs to the jacalin lectin family.</text>
</comment>
<dbReference type="SUPFAM" id="SSF51101">
    <property type="entry name" value="Mannose-binding lectins"/>
    <property type="match status" value="1"/>
</dbReference>
<gene>
    <name evidence="4" type="ORF">LSAT_V11C700355380</name>
</gene>
<dbReference type="PROSITE" id="PS51752">
    <property type="entry name" value="JACALIN_LECTIN"/>
    <property type="match status" value="1"/>
</dbReference>
<protein>
    <recommendedName>
        <fullName evidence="3">Jacalin-type lectin domain-containing protein</fullName>
    </recommendedName>
</protein>
<dbReference type="Proteomes" id="UP000235145">
    <property type="component" value="Unassembled WGS sequence"/>
</dbReference>
<dbReference type="PANTHER" id="PTHR46506">
    <property type="entry name" value="OS05G0143600 PROTEIN"/>
    <property type="match status" value="1"/>
</dbReference>
<sequence>MHGLELDATATTDIVIGPWGGEGGDTPWIFKPEVSFRSGSAMDPPLIGISGTIEKVSNNTVITSLSFKTDIESYGPYGMEEGATFSVLVIKSIIVGFHGKHGYLLDSISVILTPAE</sequence>